<dbReference type="OrthoDB" id="6343844at2759"/>
<accession>A0A7L4KG23</accession>
<dbReference type="Gene3D" id="1.20.5.990">
    <property type="entry name" value="Nemo cc2-lz domain - 1d5 darpin complex"/>
    <property type="match status" value="1"/>
</dbReference>
<keyword evidence="1 2" id="KW-0175">Coiled coil</keyword>
<feature type="non-terminal residue" evidence="5">
    <location>
        <position position="87"/>
    </location>
</feature>
<dbReference type="EMBL" id="VWPQ01016817">
    <property type="protein sequence ID" value="NXY51721.1"/>
    <property type="molecule type" value="Genomic_DNA"/>
</dbReference>
<reference evidence="5 6" key="1">
    <citation type="submission" date="2019-09" db="EMBL/GenBank/DDBJ databases">
        <title>Bird 10,000 Genomes (B10K) Project - Family phase.</title>
        <authorList>
            <person name="Zhang G."/>
        </authorList>
    </citation>
    <scope>NUCLEOTIDE SEQUENCE [LARGE SCALE GENOMIC DNA]</scope>
    <source>
        <strain evidence="5">B10K-CU-031-02</strain>
        <tissue evidence="5">Muscle</tissue>
    </source>
</reference>
<dbReference type="InterPro" id="IPR032419">
    <property type="entry name" value="CC2-LZ_dom"/>
</dbReference>
<evidence type="ECO:0000313" key="6">
    <source>
        <dbReference type="Proteomes" id="UP000519239"/>
    </source>
</evidence>
<dbReference type="AlphaFoldDB" id="A0A7L4KG23"/>
<dbReference type="Proteomes" id="UP000519239">
    <property type="component" value="Unassembled WGS sequence"/>
</dbReference>
<evidence type="ECO:0000256" key="1">
    <source>
        <dbReference type="ARBA" id="ARBA00023054"/>
    </source>
</evidence>
<feature type="coiled-coil region" evidence="2">
    <location>
        <begin position="27"/>
        <end position="58"/>
    </location>
</feature>
<dbReference type="PANTHER" id="PTHR31553:SF3">
    <property type="entry name" value="NF-KAPPA-B ESSENTIAL MODULATOR"/>
    <property type="match status" value="1"/>
</dbReference>
<dbReference type="GO" id="GO:0043123">
    <property type="term" value="P:positive regulation of canonical NF-kappaB signal transduction"/>
    <property type="evidence" value="ECO:0007669"/>
    <property type="project" value="TreeGrafter"/>
</dbReference>
<dbReference type="GO" id="GO:0005634">
    <property type="term" value="C:nucleus"/>
    <property type="evidence" value="ECO:0007669"/>
    <property type="project" value="TreeGrafter"/>
</dbReference>
<feature type="region of interest" description="Disordered" evidence="3">
    <location>
        <begin position="67"/>
        <end position="87"/>
    </location>
</feature>
<protein>
    <submittedName>
        <fullName evidence="5">NEMO protein</fullName>
    </submittedName>
</protein>
<name>A0A7L4KG23_9AVES</name>
<feature type="domain" description="NF-kappa-B essential modulator NEMO CC2-LZ" evidence="4">
    <location>
        <begin position="12"/>
        <end position="53"/>
    </location>
</feature>
<dbReference type="GO" id="GO:0070530">
    <property type="term" value="F:K63-linked polyubiquitin modification-dependent protein binding"/>
    <property type="evidence" value="ECO:0007669"/>
    <property type="project" value="TreeGrafter"/>
</dbReference>
<dbReference type="Pfam" id="PF16516">
    <property type="entry name" value="CC2-LZ"/>
    <property type="match status" value="1"/>
</dbReference>
<proteinExistence type="predicted"/>
<organism evidence="5 6">
    <name type="scientific">Ceuthmochares aereus</name>
    <dbReference type="NCBI Taxonomy" id="1961834"/>
    <lineage>
        <taxon>Eukaryota</taxon>
        <taxon>Metazoa</taxon>
        <taxon>Chordata</taxon>
        <taxon>Craniata</taxon>
        <taxon>Vertebrata</taxon>
        <taxon>Euteleostomi</taxon>
        <taxon>Archelosauria</taxon>
        <taxon>Archosauria</taxon>
        <taxon>Dinosauria</taxon>
        <taxon>Saurischia</taxon>
        <taxon>Theropoda</taxon>
        <taxon>Coelurosauria</taxon>
        <taxon>Aves</taxon>
        <taxon>Neognathae</taxon>
        <taxon>Neoaves</taxon>
        <taxon>Otidimorphae</taxon>
        <taxon>Cuculiformes</taxon>
        <taxon>Cuculidae</taxon>
        <taxon>Ceuthmochares</taxon>
    </lineage>
</organism>
<evidence type="ECO:0000256" key="2">
    <source>
        <dbReference type="SAM" id="Coils"/>
    </source>
</evidence>
<dbReference type="GO" id="GO:0008385">
    <property type="term" value="C:IkappaB kinase complex"/>
    <property type="evidence" value="ECO:0007669"/>
    <property type="project" value="TreeGrafter"/>
</dbReference>
<evidence type="ECO:0000313" key="5">
    <source>
        <dbReference type="EMBL" id="NXY51721.1"/>
    </source>
</evidence>
<comment type="caution">
    <text evidence="5">The sequence shown here is derived from an EMBL/GenBank/DDBJ whole genome shotgun (WGS) entry which is preliminary data.</text>
</comment>
<evidence type="ECO:0000256" key="3">
    <source>
        <dbReference type="SAM" id="MobiDB-lite"/>
    </source>
</evidence>
<evidence type="ECO:0000259" key="4">
    <source>
        <dbReference type="Pfam" id="PF16516"/>
    </source>
</evidence>
<sequence>MALGGPWGHLGTLTMQAEIFRVDFAAERAAREQLHAQREALQAALEQLRLQLQSEGAARARLDEMCNRHSDPRPSLAPGEFGGHPPP</sequence>
<feature type="non-terminal residue" evidence="5">
    <location>
        <position position="1"/>
    </location>
</feature>
<keyword evidence="6" id="KW-1185">Reference proteome</keyword>
<dbReference type="InterPro" id="IPR051301">
    <property type="entry name" value="Optineurin/NFkB_EssMod"/>
</dbReference>
<gene>
    <name evidence="5" type="primary">Ikbkg</name>
    <name evidence="5" type="ORF">CEUAER_R13520</name>
</gene>
<dbReference type="PANTHER" id="PTHR31553">
    <property type="entry name" value="NF-KAPPA-B ESSENTIAL MODULATOR"/>
    <property type="match status" value="1"/>
</dbReference>